<keyword evidence="4" id="KW-1185">Reference proteome</keyword>
<dbReference type="Proteomes" id="UP000067626">
    <property type="component" value="Chromosome"/>
</dbReference>
<dbReference type="RefSeq" id="WP_050434289.1">
    <property type="nucleotide sequence ID" value="NZ_CP012159.1"/>
</dbReference>
<dbReference type="KEGG" id="ccro:CMC5_069310"/>
<dbReference type="PROSITE" id="PS51257">
    <property type="entry name" value="PROKAR_LIPOPROTEIN"/>
    <property type="match status" value="1"/>
</dbReference>
<dbReference type="SUPFAM" id="SSF111369">
    <property type="entry name" value="HlyD-like secretion proteins"/>
    <property type="match status" value="1"/>
</dbReference>
<dbReference type="STRING" id="52.CMC5_069310"/>
<protein>
    <submittedName>
        <fullName evidence="3">Secretion protein HlyD</fullName>
    </submittedName>
</protein>
<gene>
    <name evidence="3" type="primary">hlyD</name>
    <name evidence="3" type="ORF">CMC5_069310</name>
</gene>
<dbReference type="InterPro" id="IPR051909">
    <property type="entry name" value="MFP_Cation_Efflux"/>
</dbReference>
<evidence type="ECO:0000256" key="1">
    <source>
        <dbReference type="ARBA" id="ARBA00022448"/>
    </source>
</evidence>
<evidence type="ECO:0000313" key="3">
    <source>
        <dbReference type="EMBL" id="AKT42704.1"/>
    </source>
</evidence>
<organism evidence="3 4">
    <name type="scientific">Chondromyces crocatus</name>
    <dbReference type="NCBI Taxonomy" id="52"/>
    <lineage>
        <taxon>Bacteria</taxon>
        <taxon>Pseudomonadati</taxon>
        <taxon>Myxococcota</taxon>
        <taxon>Polyangia</taxon>
        <taxon>Polyangiales</taxon>
        <taxon>Polyangiaceae</taxon>
        <taxon>Chondromyces</taxon>
    </lineage>
</organism>
<dbReference type="OrthoDB" id="5503043at2"/>
<dbReference type="AlphaFoldDB" id="A0A0K1EPG8"/>
<accession>A0A0K1EPG8</accession>
<keyword evidence="1" id="KW-0813">Transport</keyword>
<keyword evidence="2" id="KW-0175">Coiled coil</keyword>
<dbReference type="Gene3D" id="1.10.287.470">
    <property type="entry name" value="Helix hairpin bin"/>
    <property type="match status" value="1"/>
</dbReference>
<dbReference type="Gene3D" id="2.40.50.100">
    <property type="match status" value="1"/>
</dbReference>
<evidence type="ECO:0000256" key="2">
    <source>
        <dbReference type="SAM" id="Coils"/>
    </source>
</evidence>
<dbReference type="GO" id="GO:0015679">
    <property type="term" value="P:plasma membrane copper ion transport"/>
    <property type="evidence" value="ECO:0007669"/>
    <property type="project" value="TreeGrafter"/>
</dbReference>
<dbReference type="PANTHER" id="PTHR30097">
    <property type="entry name" value="CATION EFFLUX SYSTEM PROTEIN CUSB"/>
    <property type="match status" value="1"/>
</dbReference>
<dbReference type="PANTHER" id="PTHR30097:SF4">
    <property type="entry name" value="SLR6042 PROTEIN"/>
    <property type="match status" value="1"/>
</dbReference>
<dbReference type="EMBL" id="CP012159">
    <property type="protein sequence ID" value="AKT42704.1"/>
    <property type="molecule type" value="Genomic_DNA"/>
</dbReference>
<dbReference type="GO" id="GO:0060003">
    <property type="term" value="P:copper ion export"/>
    <property type="evidence" value="ECO:0007669"/>
    <property type="project" value="TreeGrafter"/>
</dbReference>
<proteinExistence type="predicted"/>
<name>A0A0K1EPG8_CHOCO</name>
<evidence type="ECO:0000313" key="4">
    <source>
        <dbReference type="Proteomes" id="UP000067626"/>
    </source>
</evidence>
<reference evidence="3 4" key="1">
    <citation type="submission" date="2015-07" db="EMBL/GenBank/DDBJ databases">
        <title>Genome analysis of myxobacterium Chondromyces crocatus Cm c5 reveals a high potential for natural compound synthesis and the genetic basis for the loss of fruiting body formation.</title>
        <authorList>
            <person name="Zaburannyi N."/>
            <person name="Bunk B."/>
            <person name="Maier J."/>
            <person name="Overmann J."/>
            <person name="Mueller R."/>
        </authorList>
    </citation>
    <scope>NUCLEOTIDE SEQUENCE [LARGE SCALE GENOMIC DNA]</scope>
    <source>
        <strain evidence="3 4">Cm c5</strain>
    </source>
</reference>
<sequence length="394" mass="41632">MRVDRRWRALALGTLALLTGCEKQHAPPPPPPVKAIPQPSETALSTLTLTPEAEGRLGIETTAVEQRDLPEPLSVAGEVIVPTDGAVVLAAPFSATVSALPGGPPRPGARIRRGDPLVRLAPFAPLDRDVLAQAERAVSVAAANLDALDARVQRLEKLLTEGGASTRQIEEARAERAALKAELTAGEKRLASIRRAPLEADVSIPLRAPRDGLIRSVTVAPGQLVAAGAPLFEILGAPTLWVRAAVYAGAAARLAQDTPALVSSLRARADADPSILAQPVQAPPSADPLSATVDLFYELPEGSSRRPGERVTVTLETTRSTEVRVVPWSSVVFDAVGGAWVYLQTAPHAYERSRIDLLRVENDHALFTRGPAKDARVVHVGAAELFGVEFGVGK</sequence>
<dbReference type="GO" id="GO:0030313">
    <property type="term" value="C:cell envelope"/>
    <property type="evidence" value="ECO:0007669"/>
    <property type="project" value="TreeGrafter"/>
</dbReference>
<feature type="coiled-coil region" evidence="2">
    <location>
        <begin position="131"/>
        <end position="189"/>
    </location>
</feature>